<dbReference type="PROSITE" id="PS51733">
    <property type="entry name" value="BPL_LPL_CATALYTIC"/>
    <property type="match status" value="1"/>
</dbReference>
<evidence type="ECO:0000313" key="2">
    <source>
        <dbReference type="EMBL" id="KPQ35254.1"/>
    </source>
</evidence>
<evidence type="ECO:0000313" key="3">
    <source>
        <dbReference type="Proteomes" id="UP000050465"/>
    </source>
</evidence>
<dbReference type="InterPro" id="IPR045864">
    <property type="entry name" value="aa-tRNA-synth_II/BPL/LPL"/>
</dbReference>
<dbReference type="InterPro" id="IPR004143">
    <property type="entry name" value="BPL_LPL_catalytic"/>
</dbReference>
<gene>
    <name evidence="2" type="primary">lplA</name>
    <name evidence="2" type="ORF">HLUCCA11_11215</name>
</gene>
<name>A0A0P8DFS3_9CYAN</name>
<dbReference type="CDD" id="cd16443">
    <property type="entry name" value="LplA"/>
    <property type="match status" value="1"/>
</dbReference>
<accession>A0A0P8DFS3</accession>
<dbReference type="PANTHER" id="PTHR43679">
    <property type="entry name" value="OCTANOYLTRANSFERASE LIPM-RELATED"/>
    <property type="match status" value="1"/>
</dbReference>
<keyword evidence="2" id="KW-0436">Ligase</keyword>
<dbReference type="Pfam" id="PF21948">
    <property type="entry name" value="LplA-B_cat"/>
    <property type="match status" value="1"/>
</dbReference>
<organism evidence="2 3">
    <name type="scientific">Phormidesmis priestleyi Ana</name>
    <dbReference type="NCBI Taxonomy" id="1666911"/>
    <lineage>
        <taxon>Bacteria</taxon>
        <taxon>Bacillati</taxon>
        <taxon>Cyanobacteriota</taxon>
        <taxon>Cyanophyceae</taxon>
        <taxon>Leptolyngbyales</taxon>
        <taxon>Leptolyngbyaceae</taxon>
        <taxon>Phormidesmis</taxon>
    </lineage>
</organism>
<proteinExistence type="predicted"/>
<feature type="domain" description="BPL/LPL catalytic" evidence="1">
    <location>
        <begin position="47"/>
        <end position="239"/>
    </location>
</feature>
<dbReference type="STRING" id="1666911.HLUCCA11_11215"/>
<evidence type="ECO:0000259" key="1">
    <source>
        <dbReference type="PROSITE" id="PS51733"/>
    </source>
</evidence>
<comment type="caution">
    <text evidence="2">The sequence shown here is derived from an EMBL/GenBank/DDBJ whole genome shotgun (WGS) entry which is preliminary data.</text>
</comment>
<dbReference type="Proteomes" id="UP000050465">
    <property type="component" value="Unassembled WGS sequence"/>
</dbReference>
<dbReference type="Gene3D" id="3.30.930.10">
    <property type="entry name" value="Bira Bifunctional Protein, Domain 2"/>
    <property type="match status" value="1"/>
</dbReference>
<dbReference type="GO" id="GO:0016874">
    <property type="term" value="F:ligase activity"/>
    <property type="evidence" value="ECO:0007669"/>
    <property type="project" value="UniProtKB-KW"/>
</dbReference>
<dbReference type="PATRIC" id="fig|1666911.3.peg.461"/>
<reference evidence="2 3" key="1">
    <citation type="submission" date="2015-09" db="EMBL/GenBank/DDBJ databases">
        <title>Identification and resolution of microdiversity through metagenomic sequencing of parallel consortia.</title>
        <authorList>
            <person name="Nelson W.C."/>
            <person name="Romine M.F."/>
            <person name="Lindemann S.R."/>
        </authorList>
    </citation>
    <scope>NUCLEOTIDE SEQUENCE [LARGE SCALE GENOMIC DNA]</scope>
    <source>
        <strain evidence="2">Ana</strain>
    </source>
</reference>
<sequence>MTVKTLGGDKGVLKSSPKLWRLVPLQTASGAEQMAIDSWLLDQHVKGLQPPSLRFYTWRSPTLSLGYHQRQFPPHWNNLHWQGQKVDLVRRPTGGRAVLHQGDLTYAVITSGLKGSRREVYRQLCQFLIEGWQTLGVTLSFGSAERGYIHNPNCFGTATAADLVMDGGYKLIGSAQVYRNGCILQHGSIRLTPSSDLFEQVFGTQVVPPGLPEELWANGFSPIIEALTQAASERFGSQFKTQPLTPAEIEAAMTDHLPKLERPFSQD</sequence>
<dbReference type="AlphaFoldDB" id="A0A0P8DFS3"/>
<dbReference type="InterPro" id="IPR050664">
    <property type="entry name" value="Octanoyltrans_LipM/LipL"/>
</dbReference>
<protein>
    <submittedName>
        <fullName evidence="2">Lipoate-protein ligase LplA</fullName>
    </submittedName>
</protein>
<dbReference type="SUPFAM" id="SSF55681">
    <property type="entry name" value="Class II aaRS and biotin synthetases"/>
    <property type="match status" value="1"/>
</dbReference>
<dbReference type="EMBL" id="LJZR01000013">
    <property type="protein sequence ID" value="KPQ35254.1"/>
    <property type="molecule type" value="Genomic_DNA"/>
</dbReference>
<dbReference type="PANTHER" id="PTHR43679:SF2">
    <property type="entry name" value="OCTANOYL-[GCVH]:PROTEIN N-OCTANOYLTRANSFERASE"/>
    <property type="match status" value="1"/>
</dbReference>